<dbReference type="EMBL" id="JABEZW010000008">
    <property type="protein sequence ID" value="MBA0772864.1"/>
    <property type="molecule type" value="Genomic_DNA"/>
</dbReference>
<protein>
    <submittedName>
        <fullName evidence="1">Uncharacterized protein</fullName>
    </submittedName>
</protein>
<name>A0A7J9EJB4_9ROSI</name>
<organism evidence="1 2">
    <name type="scientific">Gossypium trilobum</name>
    <dbReference type="NCBI Taxonomy" id="34281"/>
    <lineage>
        <taxon>Eukaryota</taxon>
        <taxon>Viridiplantae</taxon>
        <taxon>Streptophyta</taxon>
        <taxon>Embryophyta</taxon>
        <taxon>Tracheophyta</taxon>
        <taxon>Spermatophyta</taxon>
        <taxon>Magnoliopsida</taxon>
        <taxon>eudicotyledons</taxon>
        <taxon>Gunneridae</taxon>
        <taxon>Pentapetalae</taxon>
        <taxon>rosids</taxon>
        <taxon>malvids</taxon>
        <taxon>Malvales</taxon>
        <taxon>Malvaceae</taxon>
        <taxon>Malvoideae</taxon>
        <taxon>Gossypium</taxon>
    </lineage>
</organism>
<proteinExistence type="predicted"/>
<evidence type="ECO:0000313" key="2">
    <source>
        <dbReference type="Proteomes" id="UP000593568"/>
    </source>
</evidence>
<comment type="caution">
    <text evidence="1">The sequence shown here is derived from an EMBL/GenBank/DDBJ whole genome shotgun (WGS) entry which is preliminary data.</text>
</comment>
<evidence type="ECO:0000313" key="1">
    <source>
        <dbReference type="EMBL" id="MBA0772864.1"/>
    </source>
</evidence>
<dbReference type="AlphaFoldDB" id="A0A7J9EJB4"/>
<keyword evidence="2" id="KW-1185">Reference proteome</keyword>
<sequence length="40" mass="4647">MSITGMRFDIGTSRHEEKGRCLRLEYLQVSNLPQSTKAHR</sequence>
<accession>A0A7J9EJB4</accession>
<gene>
    <name evidence="1" type="ORF">Gotri_008179</name>
</gene>
<dbReference type="Proteomes" id="UP000593568">
    <property type="component" value="Unassembled WGS sequence"/>
</dbReference>
<reference evidence="1 2" key="1">
    <citation type="journal article" date="2019" name="Genome Biol. Evol.">
        <title>Insights into the evolution of the New World diploid cottons (Gossypium, subgenus Houzingenia) based on genome sequencing.</title>
        <authorList>
            <person name="Grover C.E."/>
            <person name="Arick M.A. 2nd"/>
            <person name="Thrash A."/>
            <person name="Conover J.L."/>
            <person name="Sanders W.S."/>
            <person name="Peterson D.G."/>
            <person name="Frelichowski J.E."/>
            <person name="Scheffler J.A."/>
            <person name="Scheffler B.E."/>
            <person name="Wendel J.F."/>
        </authorList>
    </citation>
    <scope>NUCLEOTIDE SEQUENCE [LARGE SCALE GENOMIC DNA]</scope>
    <source>
        <strain evidence="1">8</strain>
        <tissue evidence="1">Leaf</tissue>
    </source>
</reference>